<dbReference type="Proteomes" id="UP001234202">
    <property type="component" value="Unassembled WGS sequence"/>
</dbReference>
<evidence type="ECO:0000313" key="1">
    <source>
        <dbReference type="EMBL" id="KAJ9122914.1"/>
    </source>
</evidence>
<keyword evidence="2" id="KW-1185">Reference proteome</keyword>
<gene>
    <name evidence="1" type="ORF">QFC24_003952</name>
</gene>
<reference evidence="1" key="1">
    <citation type="submission" date="2023-04" db="EMBL/GenBank/DDBJ databases">
        <title>Draft Genome sequencing of Naganishia species isolated from polar environments using Oxford Nanopore Technology.</title>
        <authorList>
            <person name="Leo P."/>
            <person name="Venkateswaran K."/>
        </authorList>
    </citation>
    <scope>NUCLEOTIDE SEQUENCE</scope>
    <source>
        <strain evidence="1">DBVPG 5303</strain>
    </source>
</reference>
<organism evidence="1 2">
    <name type="scientific">Naganishia onofrii</name>
    <dbReference type="NCBI Taxonomy" id="1851511"/>
    <lineage>
        <taxon>Eukaryota</taxon>
        <taxon>Fungi</taxon>
        <taxon>Dikarya</taxon>
        <taxon>Basidiomycota</taxon>
        <taxon>Agaricomycotina</taxon>
        <taxon>Tremellomycetes</taxon>
        <taxon>Filobasidiales</taxon>
        <taxon>Filobasidiaceae</taxon>
        <taxon>Naganishia</taxon>
    </lineage>
</organism>
<name>A0ACC2XHK7_9TREE</name>
<dbReference type="EMBL" id="JASBWV010000013">
    <property type="protein sequence ID" value="KAJ9122914.1"/>
    <property type="molecule type" value="Genomic_DNA"/>
</dbReference>
<sequence>MPSTHRAIAPTQWEYRLDSSTPPTLDGILNAEDQERISQWSPCSQFPTEIHLELMKAGIIPHPYKQRNEHKVQWVGKQHWEFRATLNVGSELSEYNVCELDFEGLDTFVTVFINDKEILTGDNHFLPYKVLLKTEQLRPNNELLLRFAPAEEVAKALEAKHGKVRAGSCNLGDPSRVYVRKMQACWRWDWGLELMTIGPDRPITLHLAKAKFVEIKTAAIVEEDLSQRQLKVDIKLKNPEEYTLSCRCVLTDKASGRVVKEDNIGFGERDISNFRWKLGPEDVALWWPNGQGEQKMYQFECILTSEASNARGIKPNPSL</sequence>
<protein>
    <submittedName>
        <fullName evidence="1">Uncharacterized protein</fullName>
    </submittedName>
</protein>
<comment type="caution">
    <text evidence="1">The sequence shown here is derived from an EMBL/GenBank/DDBJ whole genome shotgun (WGS) entry which is preliminary data.</text>
</comment>
<proteinExistence type="predicted"/>
<accession>A0ACC2XHK7</accession>
<evidence type="ECO:0000313" key="2">
    <source>
        <dbReference type="Proteomes" id="UP001234202"/>
    </source>
</evidence>